<dbReference type="InterPro" id="IPR035983">
    <property type="entry name" value="Hect_E3_ubiquitin_ligase"/>
</dbReference>
<dbReference type="Proteomes" id="UP001159428">
    <property type="component" value="Unassembled WGS sequence"/>
</dbReference>
<proteinExistence type="predicted"/>
<feature type="domain" description="HECT" evidence="2">
    <location>
        <begin position="47"/>
        <end position="129"/>
    </location>
</feature>
<sequence>MISTWQPSVQELKQYPHFQSVSGIQGLYDTLNPTNKKVLETLVAQPNTDAEHDALKFLQHYIRGLDNEKLIQFLRFTTASDALITNKLEVTFTKLEGAACKPIAHTCELLLELPSTYSNFDELREQFNNILEKDMWEMDIM</sequence>
<keyword evidence="1" id="KW-0833">Ubl conjugation pathway</keyword>
<organism evidence="3 4">
    <name type="scientific">Pocillopora meandrina</name>
    <dbReference type="NCBI Taxonomy" id="46732"/>
    <lineage>
        <taxon>Eukaryota</taxon>
        <taxon>Metazoa</taxon>
        <taxon>Cnidaria</taxon>
        <taxon>Anthozoa</taxon>
        <taxon>Hexacorallia</taxon>
        <taxon>Scleractinia</taxon>
        <taxon>Astrocoeniina</taxon>
        <taxon>Pocilloporidae</taxon>
        <taxon>Pocillopora</taxon>
    </lineage>
</organism>
<dbReference type="EMBL" id="CALNXJ010000013">
    <property type="protein sequence ID" value="CAH3112519.1"/>
    <property type="molecule type" value="Genomic_DNA"/>
</dbReference>
<evidence type="ECO:0000256" key="1">
    <source>
        <dbReference type="ARBA" id="ARBA00022786"/>
    </source>
</evidence>
<comment type="caution">
    <text evidence="3">The sequence shown here is derived from an EMBL/GenBank/DDBJ whole genome shotgun (WGS) entry which is preliminary data.</text>
</comment>
<keyword evidence="4" id="KW-1185">Reference proteome</keyword>
<dbReference type="SUPFAM" id="SSF56204">
    <property type="entry name" value="Hect, E3 ligase catalytic domain"/>
    <property type="match status" value="1"/>
</dbReference>
<dbReference type="Pfam" id="PF00632">
    <property type="entry name" value="HECT"/>
    <property type="match status" value="1"/>
</dbReference>
<dbReference type="InterPro" id="IPR000569">
    <property type="entry name" value="HECT_dom"/>
</dbReference>
<evidence type="ECO:0000313" key="4">
    <source>
        <dbReference type="Proteomes" id="UP001159428"/>
    </source>
</evidence>
<dbReference type="Gene3D" id="3.30.2410.10">
    <property type="entry name" value="Hect, E3 ligase catalytic domain"/>
    <property type="match status" value="1"/>
</dbReference>
<dbReference type="GO" id="GO:0004842">
    <property type="term" value="F:ubiquitin-protein transferase activity"/>
    <property type="evidence" value="ECO:0007669"/>
    <property type="project" value="InterPro"/>
</dbReference>
<protein>
    <recommendedName>
        <fullName evidence="2">HECT domain-containing protein</fullName>
    </recommendedName>
</protein>
<gene>
    <name evidence="3" type="ORF">PMEA_00004536</name>
</gene>
<evidence type="ECO:0000313" key="3">
    <source>
        <dbReference type="EMBL" id="CAH3112519.1"/>
    </source>
</evidence>
<name>A0AAU9WHI5_9CNID</name>
<accession>A0AAU9WHI5</accession>
<reference evidence="3 4" key="1">
    <citation type="submission" date="2022-05" db="EMBL/GenBank/DDBJ databases">
        <authorList>
            <consortium name="Genoscope - CEA"/>
            <person name="William W."/>
        </authorList>
    </citation>
    <scope>NUCLEOTIDE SEQUENCE [LARGE SCALE GENOMIC DNA]</scope>
</reference>
<dbReference type="AlphaFoldDB" id="A0AAU9WHI5"/>
<evidence type="ECO:0000259" key="2">
    <source>
        <dbReference type="Pfam" id="PF00632"/>
    </source>
</evidence>